<feature type="domain" description="Chitin-binding type-2" evidence="8">
    <location>
        <begin position="168"/>
        <end position="230"/>
    </location>
</feature>
<dbReference type="Gene3D" id="2.10.70.10">
    <property type="entry name" value="Complement Module, domain 1"/>
    <property type="match status" value="2"/>
</dbReference>
<dbReference type="PROSITE" id="PS50923">
    <property type="entry name" value="SUSHI"/>
    <property type="match status" value="2"/>
</dbReference>
<dbReference type="InterPro" id="IPR002557">
    <property type="entry name" value="Chitin-bd_dom"/>
</dbReference>
<dbReference type="GO" id="GO:0005576">
    <property type="term" value="C:extracellular region"/>
    <property type="evidence" value="ECO:0007669"/>
    <property type="project" value="InterPro"/>
</dbReference>
<dbReference type="Pfam" id="PF00084">
    <property type="entry name" value="Sushi"/>
    <property type="match status" value="2"/>
</dbReference>
<reference evidence="10" key="1">
    <citation type="submission" date="2025-08" db="UniProtKB">
        <authorList>
            <consortium name="RefSeq"/>
        </authorList>
    </citation>
    <scope>IDENTIFICATION</scope>
    <source>
        <tissue evidence="10">Gonads</tissue>
    </source>
</reference>
<evidence type="ECO:0000256" key="6">
    <source>
        <dbReference type="PROSITE-ProRule" id="PRU00302"/>
    </source>
</evidence>
<keyword evidence="2" id="KW-0732">Signal</keyword>
<evidence type="ECO:0000259" key="8">
    <source>
        <dbReference type="PROSITE" id="PS50940"/>
    </source>
</evidence>
<dbReference type="PANTHER" id="PTHR46393">
    <property type="entry name" value="SUSHI DOMAIN-CONTAINING PROTEIN"/>
    <property type="match status" value="1"/>
</dbReference>
<dbReference type="InterPro" id="IPR036508">
    <property type="entry name" value="Chitin-bd_dom_sf"/>
</dbReference>
<dbReference type="InParanoid" id="A0A1S3HPG3"/>
<dbReference type="InterPro" id="IPR000436">
    <property type="entry name" value="Sushi_SCR_CCP_dom"/>
</dbReference>
<dbReference type="Gene3D" id="2.170.140.10">
    <property type="entry name" value="Chitin binding domain"/>
    <property type="match status" value="1"/>
</dbReference>
<dbReference type="InterPro" id="IPR035976">
    <property type="entry name" value="Sushi/SCR/CCP_sf"/>
</dbReference>
<dbReference type="CDD" id="cd00033">
    <property type="entry name" value="CCP"/>
    <property type="match status" value="2"/>
</dbReference>
<dbReference type="SMART" id="SM00494">
    <property type="entry name" value="ChtBD2"/>
    <property type="match status" value="2"/>
</dbReference>
<dbReference type="Proteomes" id="UP000085678">
    <property type="component" value="Unplaced"/>
</dbReference>
<dbReference type="AlphaFoldDB" id="A0A1S3HPG3"/>
<dbReference type="GeneID" id="106157005"/>
<keyword evidence="1 6" id="KW-0768">Sushi</keyword>
<feature type="domain" description="Sushi" evidence="7">
    <location>
        <begin position="99"/>
        <end position="161"/>
    </location>
</feature>
<dbReference type="RefSeq" id="XP_013387925.1">
    <property type="nucleotide sequence ID" value="XM_013532471.1"/>
</dbReference>
<name>A0A1S3HPG3_LINAN</name>
<keyword evidence="3" id="KW-0677">Repeat</keyword>
<evidence type="ECO:0000256" key="3">
    <source>
        <dbReference type="ARBA" id="ARBA00022737"/>
    </source>
</evidence>
<feature type="domain" description="Sushi" evidence="7">
    <location>
        <begin position="36"/>
        <end position="97"/>
    </location>
</feature>
<dbReference type="PROSITE" id="PS50940">
    <property type="entry name" value="CHIT_BIND_II"/>
    <property type="match status" value="2"/>
</dbReference>
<gene>
    <name evidence="10" type="primary">LOC106157005</name>
</gene>
<evidence type="ECO:0000256" key="5">
    <source>
        <dbReference type="ARBA" id="ARBA00023180"/>
    </source>
</evidence>
<evidence type="ECO:0000313" key="10">
    <source>
        <dbReference type="RefSeq" id="XP_013387925.1"/>
    </source>
</evidence>
<dbReference type="Pfam" id="PF01607">
    <property type="entry name" value="CBM_14"/>
    <property type="match status" value="2"/>
</dbReference>
<dbReference type="SMART" id="SM00032">
    <property type="entry name" value="CCP"/>
    <property type="match status" value="2"/>
</dbReference>
<dbReference type="KEGG" id="lak:106157005"/>
<evidence type="ECO:0000313" key="9">
    <source>
        <dbReference type="Proteomes" id="UP000085678"/>
    </source>
</evidence>
<feature type="domain" description="Chitin-binding type-2" evidence="8">
    <location>
        <begin position="241"/>
        <end position="293"/>
    </location>
</feature>
<dbReference type="GO" id="GO:0008061">
    <property type="term" value="F:chitin binding"/>
    <property type="evidence" value="ECO:0007669"/>
    <property type="project" value="InterPro"/>
</dbReference>
<evidence type="ECO:0000256" key="4">
    <source>
        <dbReference type="ARBA" id="ARBA00023157"/>
    </source>
</evidence>
<keyword evidence="9" id="KW-1185">Reference proteome</keyword>
<dbReference type="STRING" id="7574.A0A1S3HPG3"/>
<proteinExistence type="predicted"/>
<evidence type="ECO:0000256" key="1">
    <source>
        <dbReference type="ARBA" id="ARBA00022659"/>
    </source>
</evidence>
<dbReference type="PANTHER" id="PTHR46393:SF7">
    <property type="entry name" value="COMPLEMENT C2"/>
    <property type="match status" value="1"/>
</dbReference>
<dbReference type="OrthoDB" id="6146172at2759"/>
<comment type="caution">
    <text evidence="6">Lacks conserved residue(s) required for the propagation of feature annotation.</text>
</comment>
<accession>A0A1S3HPG3</accession>
<sequence length="504" mass="55075">MDFGCGLNAQCVLKNGIRGCHCLPTYVGDGQICNATICQPPGDATFATISHIGPYPVGTTVKYTCYSGYQLLDGSTFVQLTCLSSGTWDGLPPICKQKTTCDDPGPGMNAVRDVNQFPVVNGTVITYTCKQGFTIYGGFTEKKITCLLGGRFDWSPPTCLEYTLGEYCDYCLDLDGPGHYVDRTDCSRFIQCYRSETGEAIAVVKYCPPNLFWSQEDLTCVRCEDTTCTGVNTGKPDCGDIGSCPEGFHANPSNCAGYIWCTQTAILYKCCPYGTAWNDTTSSCVHKPPECTDVCAAPISNITTTTTTVAPTTTGESGVICTYGPYKKEVIDSTSYYLLWYGGVKIYMSCGNQVFDVSICDCAKSSDLCEGEYAIACFPFDSHYHDSTGNIWWTKTTNMQLVSVAKHGMSAYFNGNSSFMEIPFFQNYQFPLTFTCSFWYMSVSGMDSDRKGLVNNGDCEHEPMFTVRLSNGETGTLSGGVYTVNEHNLTNAYANIPKCMCVCV</sequence>
<organism evidence="9 10">
    <name type="scientific">Lingula anatina</name>
    <name type="common">Brachiopod</name>
    <name type="synonym">Lingula unguis</name>
    <dbReference type="NCBI Taxonomy" id="7574"/>
    <lineage>
        <taxon>Eukaryota</taxon>
        <taxon>Metazoa</taxon>
        <taxon>Spiralia</taxon>
        <taxon>Lophotrochozoa</taxon>
        <taxon>Brachiopoda</taxon>
        <taxon>Linguliformea</taxon>
        <taxon>Lingulata</taxon>
        <taxon>Lingulida</taxon>
        <taxon>Linguloidea</taxon>
        <taxon>Lingulidae</taxon>
        <taxon>Lingula</taxon>
    </lineage>
</organism>
<evidence type="ECO:0000259" key="7">
    <source>
        <dbReference type="PROSITE" id="PS50923"/>
    </source>
</evidence>
<keyword evidence="5" id="KW-0325">Glycoprotein</keyword>
<keyword evidence="4" id="KW-1015">Disulfide bond</keyword>
<protein>
    <submittedName>
        <fullName evidence="10">Sushi, von Willebrand factor type A, EGF and pentraxin domain-containing protein 1-like</fullName>
    </submittedName>
</protein>
<dbReference type="SUPFAM" id="SSF57535">
    <property type="entry name" value="Complement control module/SCR domain"/>
    <property type="match status" value="2"/>
</dbReference>
<dbReference type="SUPFAM" id="SSF57625">
    <property type="entry name" value="Invertebrate chitin-binding proteins"/>
    <property type="match status" value="2"/>
</dbReference>
<evidence type="ECO:0000256" key="2">
    <source>
        <dbReference type="ARBA" id="ARBA00022729"/>
    </source>
</evidence>